<dbReference type="InterPro" id="IPR036930">
    <property type="entry name" value="WGR_dom_sf"/>
</dbReference>
<evidence type="ECO:0000256" key="6">
    <source>
        <dbReference type="ARBA" id="ARBA00023242"/>
    </source>
</evidence>
<evidence type="ECO:0000259" key="10">
    <source>
        <dbReference type="PROSITE" id="PS50918"/>
    </source>
</evidence>
<evidence type="ECO:0000256" key="8">
    <source>
        <dbReference type="ARBA" id="ARBA00033987"/>
    </source>
</evidence>
<comment type="caution">
    <text evidence="14">The sequence shown here is derived from an EMBL/GenBank/DDBJ whole genome shotgun (WGS) entry which is preliminary data.</text>
</comment>
<dbReference type="SMART" id="SM00773">
    <property type="entry name" value="WGR"/>
    <property type="match status" value="1"/>
</dbReference>
<reference evidence="14" key="1">
    <citation type="submission" date="2020-08" db="EMBL/GenBank/DDBJ databases">
        <title>Multicomponent nature underlies the extraordinary mechanical properties of spider dragline silk.</title>
        <authorList>
            <person name="Kono N."/>
            <person name="Nakamura H."/>
            <person name="Mori M."/>
            <person name="Yoshida Y."/>
            <person name="Ohtoshi R."/>
            <person name="Malay A.D."/>
            <person name="Moran D.A.P."/>
            <person name="Tomita M."/>
            <person name="Numata K."/>
            <person name="Arakawa K."/>
        </authorList>
    </citation>
    <scope>NUCLEOTIDE SEQUENCE</scope>
</reference>
<dbReference type="EMBL" id="BMAW01030898">
    <property type="protein sequence ID" value="GFU18581.1"/>
    <property type="molecule type" value="Genomic_DNA"/>
</dbReference>
<evidence type="ECO:0000259" key="11">
    <source>
        <dbReference type="PROSITE" id="PS51059"/>
    </source>
</evidence>
<evidence type="ECO:0000256" key="1">
    <source>
        <dbReference type="ARBA" id="ARBA00004123"/>
    </source>
</evidence>
<dbReference type="PROSITE" id="PS51060">
    <property type="entry name" value="PARP_ALPHA_HD"/>
    <property type="match status" value="1"/>
</dbReference>
<dbReference type="InterPro" id="IPR012317">
    <property type="entry name" value="Poly(ADP-ribose)pol_cat_dom"/>
</dbReference>
<evidence type="ECO:0000259" key="13">
    <source>
        <dbReference type="PROSITE" id="PS51977"/>
    </source>
</evidence>
<dbReference type="Gene3D" id="3.30.720.50">
    <property type="match status" value="2"/>
</dbReference>
<sequence length="690" mass="79655">MSDELPDFIWQHHYGKRWITYPEECSQVLNKAVRKWQKTVTIPDNSPKKCIVVHLDKMYQINQVSSKRRKVRCVIYSDDFYTWSWLDDDGEWSSYKPRLVFFLEVAHHKEGTEFNFFDNGKYKVYLNTMIQINEETNFSRRILRETVDITCGMSIFDGIKMANKFKEMCSNPSVCFSRSYINLPSVSQMHSSLSINLGDIHVPTPSTSCESDEVIDECLPPDQGFLGENFCVYQENGIPYTATLNYVNMSANNNKFYITQVLKHKSKKEFKFWQRFGRVGTHGQSELKNFASSLPDAKAAFEEKFHEKTGNDWNNIKNFNYMFGKYDLLKIDLNPEISCKKETAEVDLESSIKSLMELICNKKMMNEILKEMFYDSSNAPLGKLTFRQIKDGYIALNKIAQVVSQNGDPEELLKYCEEFYMKIPHNFGKKNPPVIQTKEDIEQKMEMLKALTNIRLAMTVLNEESEYSQHPFNRCYNSFKYSLELLDPTGEKYAALDKCLKQTHGPTHSTYKMELIDAFQCHEKDSSSFKDYGNNFLLWHGSRITNWVGILQKGLKIAPPEAPSTGDYFGKGLYFADISSKSANYCLPTKKNNQGLLLLCKVSLGNKKKMLLSDSTLPDHFQSFNSVLGMGRIVPTDFQTGILSLNAKVPVGPLKEYPLAHDTLKYNEYVVYDVNQVKPKYLLRVKFNFV</sequence>
<dbReference type="GO" id="GO:0070212">
    <property type="term" value="P:protein poly-ADP-ribosylation"/>
    <property type="evidence" value="ECO:0007669"/>
    <property type="project" value="TreeGrafter"/>
</dbReference>
<dbReference type="GO" id="GO:0008270">
    <property type="term" value="F:zinc ion binding"/>
    <property type="evidence" value="ECO:0007669"/>
    <property type="project" value="InterPro"/>
</dbReference>
<proteinExistence type="inferred from homology"/>
<dbReference type="AlphaFoldDB" id="A0A8X6QF17"/>
<dbReference type="InterPro" id="IPR004102">
    <property type="entry name" value="Poly(ADP-ribose)pol_reg_dom"/>
</dbReference>
<feature type="domain" description="PARP catalytic" evidence="11">
    <location>
        <begin position="470"/>
        <end position="690"/>
    </location>
</feature>
<dbReference type="GO" id="GO:0003950">
    <property type="term" value="F:NAD+ poly-ADP-ribosyltransferase activity"/>
    <property type="evidence" value="ECO:0007669"/>
    <property type="project" value="UniProtKB-UniRule"/>
</dbReference>
<dbReference type="OrthoDB" id="429950at2759"/>
<dbReference type="Proteomes" id="UP000887013">
    <property type="component" value="Unassembled WGS sequence"/>
</dbReference>
<evidence type="ECO:0000256" key="9">
    <source>
        <dbReference type="RuleBase" id="RU362114"/>
    </source>
</evidence>
<comment type="subcellular location">
    <subcellularLocation>
        <location evidence="1">Nucleus</location>
    </subcellularLocation>
</comment>
<dbReference type="InterPro" id="IPR050800">
    <property type="entry name" value="ARTD/PARP"/>
</dbReference>
<dbReference type="Pfam" id="PF05406">
    <property type="entry name" value="WGR"/>
    <property type="match status" value="1"/>
</dbReference>
<dbReference type="InterPro" id="IPR036616">
    <property type="entry name" value="Poly(ADP-ribose)pol_reg_dom_sf"/>
</dbReference>
<dbReference type="InterPro" id="IPR018123">
    <property type="entry name" value="WWE-dom_subgr"/>
</dbReference>
<protein>
    <recommendedName>
        <fullName evidence="9">Poly [ADP-ribose] polymerase</fullName>
        <shortName evidence="9">PARP</shortName>
        <ecNumber evidence="9">2.4.2.-</ecNumber>
    </recommendedName>
</protein>
<dbReference type="CDD" id="cd07997">
    <property type="entry name" value="WGR_PARP"/>
    <property type="match status" value="1"/>
</dbReference>
<dbReference type="Gene3D" id="3.90.228.10">
    <property type="match status" value="1"/>
</dbReference>
<keyword evidence="6" id="KW-0539">Nucleus</keyword>
<comment type="similarity">
    <text evidence="7">Belongs to the ARTD/PARP family.</text>
</comment>
<comment type="catalytic activity">
    <reaction evidence="8">
        <text>NAD(+) + (ADP-D-ribosyl)n-acceptor = nicotinamide + (ADP-D-ribosyl)n+1-acceptor + H(+).</text>
        <dbReference type="EC" id="2.4.2.30"/>
    </reaction>
</comment>
<organism evidence="14 15">
    <name type="scientific">Nephila pilipes</name>
    <name type="common">Giant wood spider</name>
    <name type="synonym">Nephila maculata</name>
    <dbReference type="NCBI Taxonomy" id="299642"/>
    <lineage>
        <taxon>Eukaryota</taxon>
        <taxon>Metazoa</taxon>
        <taxon>Ecdysozoa</taxon>
        <taxon>Arthropoda</taxon>
        <taxon>Chelicerata</taxon>
        <taxon>Arachnida</taxon>
        <taxon>Araneae</taxon>
        <taxon>Araneomorphae</taxon>
        <taxon>Entelegynae</taxon>
        <taxon>Araneoidea</taxon>
        <taxon>Nephilidae</taxon>
        <taxon>Nephila</taxon>
    </lineage>
</organism>
<dbReference type="SUPFAM" id="SSF56399">
    <property type="entry name" value="ADP-ribosylation"/>
    <property type="match status" value="1"/>
</dbReference>
<dbReference type="EC" id="2.4.2.-" evidence="9"/>
<dbReference type="Pfam" id="PF02877">
    <property type="entry name" value="PARP_reg"/>
    <property type="match status" value="1"/>
</dbReference>
<keyword evidence="3 9" id="KW-0808">Transferase</keyword>
<dbReference type="InterPro" id="IPR008893">
    <property type="entry name" value="WGR_domain"/>
</dbReference>
<dbReference type="SMART" id="SM00678">
    <property type="entry name" value="WWE"/>
    <property type="match status" value="1"/>
</dbReference>
<gene>
    <name evidence="14" type="primary">PARP2</name>
    <name evidence="14" type="ORF">NPIL_372581</name>
</gene>
<dbReference type="PANTHER" id="PTHR10459">
    <property type="entry name" value="DNA LIGASE"/>
    <property type="match status" value="1"/>
</dbReference>
<dbReference type="Pfam" id="PF00644">
    <property type="entry name" value="PARP"/>
    <property type="match status" value="1"/>
</dbReference>
<dbReference type="PANTHER" id="PTHR10459:SF60">
    <property type="entry name" value="POLY [ADP-RIBOSE] POLYMERASE 2"/>
    <property type="match status" value="1"/>
</dbReference>
<name>A0A8X6QF17_NEPPI</name>
<dbReference type="PROSITE" id="PS50918">
    <property type="entry name" value="WWE"/>
    <property type="match status" value="1"/>
</dbReference>
<dbReference type="SUPFAM" id="SSF47587">
    <property type="entry name" value="Domain of poly(ADP-ribose) polymerase"/>
    <property type="match status" value="1"/>
</dbReference>
<dbReference type="Gene3D" id="1.20.142.10">
    <property type="entry name" value="Poly(ADP-ribose) polymerase, regulatory domain"/>
    <property type="match status" value="1"/>
</dbReference>
<evidence type="ECO:0000256" key="3">
    <source>
        <dbReference type="ARBA" id="ARBA00022679"/>
    </source>
</evidence>
<evidence type="ECO:0000256" key="7">
    <source>
        <dbReference type="ARBA" id="ARBA00024347"/>
    </source>
</evidence>
<dbReference type="SUPFAM" id="SSF117839">
    <property type="entry name" value="WWE domain"/>
    <property type="match status" value="2"/>
</dbReference>
<keyword evidence="15" id="KW-1185">Reference proteome</keyword>
<evidence type="ECO:0000256" key="5">
    <source>
        <dbReference type="ARBA" id="ARBA00023027"/>
    </source>
</evidence>
<dbReference type="Pfam" id="PF02825">
    <property type="entry name" value="WWE"/>
    <property type="match status" value="2"/>
</dbReference>
<feature type="domain" description="WGR" evidence="13">
    <location>
        <begin position="229"/>
        <end position="326"/>
    </location>
</feature>
<dbReference type="SUPFAM" id="SSF142921">
    <property type="entry name" value="WGR domain-like"/>
    <property type="match status" value="1"/>
</dbReference>
<feature type="domain" description="PARP alpha-helical" evidence="12">
    <location>
        <begin position="345"/>
        <end position="462"/>
    </location>
</feature>
<dbReference type="FunFam" id="2.20.140.10:FF:000001">
    <property type="entry name" value="Poly [ADP-ribose] polymerase"/>
    <property type="match status" value="1"/>
</dbReference>
<dbReference type="CDD" id="cd01437">
    <property type="entry name" value="parp_like"/>
    <property type="match status" value="1"/>
</dbReference>
<evidence type="ECO:0000256" key="2">
    <source>
        <dbReference type="ARBA" id="ARBA00022676"/>
    </source>
</evidence>
<dbReference type="GO" id="GO:0006302">
    <property type="term" value="P:double-strand break repair"/>
    <property type="evidence" value="ECO:0007669"/>
    <property type="project" value="TreeGrafter"/>
</dbReference>
<keyword evidence="2 9" id="KW-0328">Glycosyltransferase</keyword>
<evidence type="ECO:0000313" key="14">
    <source>
        <dbReference type="EMBL" id="GFU18581.1"/>
    </source>
</evidence>
<dbReference type="PROSITE" id="PS51977">
    <property type="entry name" value="WGR"/>
    <property type="match status" value="1"/>
</dbReference>
<dbReference type="GO" id="GO:1990404">
    <property type="term" value="F:NAD+-protein mono-ADP-ribosyltransferase activity"/>
    <property type="evidence" value="ECO:0007669"/>
    <property type="project" value="TreeGrafter"/>
</dbReference>
<dbReference type="InterPro" id="IPR037197">
    <property type="entry name" value="WWE_dom_sf"/>
</dbReference>
<dbReference type="PROSITE" id="PS51059">
    <property type="entry name" value="PARP_CATALYTIC"/>
    <property type="match status" value="1"/>
</dbReference>
<feature type="domain" description="WWE" evidence="10">
    <location>
        <begin position="69"/>
        <end position="144"/>
    </location>
</feature>
<dbReference type="GO" id="GO:0005730">
    <property type="term" value="C:nucleolus"/>
    <property type="evidence" value="ECO:0007669"/>
    <property type="project" value="TreeGrafter"/>
</dbReference>
<keyword evidence="4" id="KW-0548">Nucleotidyltransferase</keyword>
<evidence type="ECO:0000256" key="4">
    <source>
        <dbReference type="ARBA" id="ARBA00022695"/>
    </source>
</evidence>
<accession>A0A8X6QF17</accession>
<dbReference type="Gene3D" id="2.20.140.10">
    <property type="entry name" value="WGR domain"/>
    <property type="match status" value="1"/>
</dbReference>
<keyword evidence="5 9" id="KW-0520">NAD</keyword>
<evidence type="ECO:0000313" key="15">
    <source>
        <dbReference type="Proteomes" id="UP000887013"/>
    </source>
</evidence>
<dbReference type="InterPro" id="IPR004170">
    <property type="entry name" value="WWE_dom"/>
</dbReference>
<dbReference type="GO" id="GO:0016779">
    <property type="term" value="F:nucleotidyltransferase activity"/>
    <property type="evidence" value="ECO:0007669"/>
    <property type="project" value="UniProtKB-KW"/>
</dbReference>
<evidence type="ECO:0000259" key="12">
    <source>
        <dbReference type="PROSITE" id="PS51060"/>
    </source>
</evidence>